<keyword evidence="7" id="KW-1185">Reference proteome</keyword>
<dbReference type="GO" id="GO:0006020">
    <property type="term" value="P:inositol metabolic process"/>
    <property type="evidence" value="ECO:0007669"/>
    <property type="project" value="TreeGrafter"/>
</dbReference>
<dbReference type="PRINTS" id="PR00377">
    <property type="entry name" value="IMPHPHTASES"/>
</dbReference>
<dbReference type="SUPFAM" id="SSF56655">
    <property type="entry name" value="Carbohydrate phosphatase"/>
    <property type="match status" value="1"/>
</dbReference>
<dbReference type="GO" id="GO:0008934">
    <property type="term" value="F:inositol monophosphate 1-phosphatase activity"/>
    <property type="evidence" value="ECO:0007669"/>
    <property type="project" value="TreeGrafter"/>
</dbReference>
<dbReference type="InterPro" id="IPR000760">
    <property type="entry name" value="Inositol_monophosphatase-like"/>
</dbReference>
<proteinExistence type="predicted"/>
<dbReference type="Proteomes" id="UP001224674">
    <property type="component" value="Chromosome"/>
</dbReference>
<feature type="binding site" evidence="4">
    <location>
        <position position="248"/>
    </location>
    <ligand>
        <name>Mg(2+)</name>
        <dbReference type="ChEBI" id="CHEBI:18420"/>
        <label>1</label>
        <note>catalytic</note>
    </ligand>
</feature>
<sequence>MVDECSHPVQGLLAVARAAARAGAETLQRRPGPLTPLRADQLGAENKTSTSDWVTDYDRGAEHAVRSVIIAYRPHDEITGEEYDQHVPESPSGYRWSIDPLDGTTNFIRGIPHYATSVAVGYHADEGRAVQWLAGVVHAPALGCTWYAARGAGAYLVREADVPAGEAGQRPEPLRLCGPASQQQGRLLGTGFSYDRQRRPYQIEAANRLMEHEGFADIRRLGSAAIDLCLVAQGTLDAYAEYGLSEYDWAAGALIGEEAGLSVRRPRWSNGVETGDWCLLGELGPTGNSLGLEPGHRCHY</sequence>
<feature type="binding site" evidence="4">
    <location>
        <position position="102"/>
    </location>
    <ligand>
        <name>Mg(2+)</name>
        <dbReference type="ChEBI" id="CHEBI:18420"/>
        <label>1</label>
        <note>catalytic</note>
    </ligand>
</feature>
<dbReference type="GO" id="GO:0007165">
    <property type="term" value="P:signal transduction"/>
    <property type="evidence" value="ECO:0007669"/>
    <property type="project" value="TreeGrafter"/>
</dbReference>
<dbReference type="AlphaFoldDB" id="A0AAJ6AL46"/>
<evidence type="ECO:0000256" key="5">
    <source>
        <dbReference type="SAM" id="MobiDB-lite"/>
    </source>
</evidence>
<organism evidence="6 7">
    <name type="scientific">Auritidibacter ignavus</name>
    <dbReference type="NCBI Taxonomy" id="678932"/>
    <lineage>
        <taxon>Bacteria</taxon>
        <taxon>Bacillati</taxon>
        <taxon>Actinomycetota</taxon>
        <taxon>Actinomycetes</taxon>
        <taxon>Micrococcales</taxon>
        <taxon>Micrococcaceae</taxon>
        <taxon>Auritidibacter</taxon>
    </lineage>
</organism>
<dbReference type="PANTHER" id="PTHR20854">
    <property type="entry name" value="INOSITOL MONOPHOSPHATASE"/>
    <property type="match status" value="1"/>
</dbReference>
<feature type="region of interest" description="Disordered" evidence="5">
    <location>
        <begin position="24"/>
        <end position="48"/>
    </location>
</feature>
<feature type="binding site" evidence="4">
    <location>
        <position position="81"/>
    </location>
    <ligand>
        <name>Mg(2+)</name>
        <dbReference type="ChEBI" id="CHEBI:18420"/>
        <label>1</label>
        <note>catalytic</note>
    </ligand>
</feature>
<dbReference type="PROSITE" id="PS00629">
    <property type="entry name" value="IMP_1"/>
    <property type="match status" value="1"/>
</dbReference>
<evidence type="ECO:0000256" key="1">
    <source>
        <dbReference type="ARBA" id="ARBA00022723"/>
    </source>
</evidence>
<dbReference type="EMBL" id="CP122566">
    <property type="protein sequence ID" value="WGH94249.1"/>
    <property type="molecule type" value="Genomic_DNA"/>
</dbReference>
<keyword evidence="3 4" id="KW-0460">Magnesium</keyword>
<evidence type="ECO:0000313" key="7">
    <source>
        <dbReference type="Proteomes" id="UP001224674"/>
    </source>
</evidence>
<dbReference type="InterPro" id="IPR020583">
    <property type="entry name" value="Inositol_monoP_metal-BS"/>
</dbReference>
<dbReference type="PANTHER" id="PTHR20854:SF4">
    <property type="entry name" value="INOSITOL-1-MONOPHOSPHATASE-RELATED"/>
    <property type="match status" value="1"/>
</dbReference>
<evidence type="ECO:0000256" key="3">
    <source>
        <dbReference type="ARBA" id="ARBA00022842"/>
    </source>
</evidence>
<reference evidence="6 7" key="1">
    <citation type="submission" date="2023-03" db="EMBL/GenBank/DDBJ databases">
        <title>Complete genome sequences of several Auritidibacter ignavus strains isolated from ear infections.</title>
        <authorList>
            <person name="Baehr T."/>
            <person name="Baumhoegger A.M."/>
        </authorList>
    </citation>
    <scope>NUCLEOTIDE SEQUENCE [LARGE SCALE GENOMIC DNA]</scope>
    <source>
        <strain evidence="6 7">BABAE-6</strain>
    </source>
</reference>
<keyword evidence="1 4" id="KW-0479">Metal-binding</keyword>
<dbReference type="Gene3D" id="3.30.540.10">
    <property type="entry name" value="Fructose-1,6-Bisphosphatase, subunit A, domain 1"/>
    <property type="match status" value="1"/>
</dbReference>
<dbReference type="RefSeq" id="WP_279675328.1">
    <property type="nucleotide sequence ID" value="NZ_CP122566.1"/>
</dbReference>
<dbReference type="Gene3D" id="3.40.190.80">
    <property type="match status" value="1"/>
</dbReference>
<dbReference type="GO" id="GO:0046872">
    <property type="term" value="F:metal ion binding"/>
    <property type="evidence" value="ECO:0007669"/>
    <property type="project" value="UniProtKB-KW"/>
</dbReference>
<protein>
    <submittedName>
        <fullName evidence="6">Inositol monophosphatase family protein</fullName>
    </submittedName>
</protein>
<accession>A0AAJ6AL46</accession>
<dbReference type="Pfam" id="PF00459">
    <property type="entry name" value="Inositol_P"/>
    <property type="match status" value="1"/>
</dbReference>
<comment type="cofactor">
    <cofactor evidence="4">
        <name>Mg(2+)</name>
        <dbReference type="ChEBI" id="CHEBI:18420"/>
    </cofactor>
</comment>
<evidence type="ECO:0000256" key="2">
    <source>
        <dbReference type="ARBA" id="ARBA00022801"/>
    </source>
</evidence>
<gene>
    <name evidence="6" type="ORF">QDX21_05525</name>
</gene>
<evidence type="ECO:0000256" key="4">
    <source>
        <dbReference type="PIRSR" id="PIRSR600760-2"/>
    </source>
</evidence>
<feature type="binding site" evidence="4">
    <location>
        <position position="99"/>
    </location>
    <ligand>
        <name>Mg(2+)</name>
        <dbReference type="ChEBI" id="CHEBI:18420"/>
        <label>1</label>
        <note>catalytic</note>
    </ligand>
</feature>
<feature type="binding site" evidence="4">
    <location>
        <position position="101"/>
    </location>
    <ligand>
        <name>Mg(2+)</name>
        <dbReference type="ChEBI" id="CHEBI:18420"/>
        <label>1</label>
        <note>catalytic</note>
    </ligand>
</feature>
<evidence type="ECO:0000313" key="6">
    <source>
        <dbReference type="EMBL" id="WGH94249.1"/>
    </source>
</evidence>
<name>A0AAJ6AL46_9MICC</name>
<keyword evidence="2" id="KW-0378">Hydrolase</keyword>